<sequence length="64" mass="7510">MVQQEEQNVEEIGGALMASVFLNGRNRTKSLREIHMYRIEWTCNQNHKTNCEYTLVLSMTEAYV</sequence>
<proteinExistence type="predicted"/>
<accession>A0AAE0S4A4</accession>
<comment type="caution">
    <text evidence="1">The sequence shown here is derived from an EMBL/GenBank/DDBJ whole genome shotgun (WGS) entry which is preliminary data.</text>
</comment>
<evidence type="ECO:0000313" key="1">
    <source>
        <dbReference type="EMBL" id="KAK3585041.1"/>
    </source>
</evidence>
<dbReference type="AlphaFoldDB" id="A0AAE0S4A4"/>
<evidence type="ECO:0000313" key="2">
    <source>
        <dbReference type="Proteomes" id="UP001195483"/>
    </source>
</evidence>
<protein>
    <submittedName>
        <fullName evidence="1">Uncharacterized protein</fullName>
    </submittedName>
</protein>
<dbReference type="EMBL" id="JAEAOA010000628">
    <property type="protein sequence ID" value="KAK3585041.1"/>
    <property type="molecule type" value="Genomic_DNA"/>
</dbReference>
<reference evidence="1" key="3">
    <citation type="submission" date="2023-05" db="EMBL/GenBank/DDBJ databases">
        <authorList>
            <person name="Smith C.H."/>
        </authorList>
    </citation>
    <scope>NUCLEOTIDE SEQUENCE</scope>
    <source>
        <strain evidence="1">CHS0354</strain>
        <tissue evidence="1">Mantle</tissue>
    </source>
</reference>
<organism evidence="1 2">
    <name type="scientific">Potamilus streckersoni</name>
    <dbReference type="NCBI Taxonomy" id="2493646"/>
    <lineage>
        <taxon>Eukaryota</taxon>
        <taxon>Metazoa</taxon>
        <taxon>Spiralia</taxon>
        <taxon>Lophotrochozoa</taxon>
        <taxon>Mollusca</taxon>
        <taxon>Bivalvia</taxon>
        <taxon>Autobranchia</taxon>
        <taxon>Heteroconchia</taxon>
        <taxon>Palaeoheterodonta</taxon>
        <taxon>Unionida</taxon>
        <taxon>Unionoidea</taxon>
        <taxon>Unionidae</taxon>
        <taxon>Ambleminae</taxon>
        <taxon>Lampsilini</taxon>
        <taxon>Potamilus</taxon>
    </lineage>
</organism>
<reference evidence="1" key="1">
    <citation type="journal article" date="2021" name="Genome Biol. Evol.">
        <title>A High-Quality Reference Genome for a Parasitic Bivalve with Doubly Uniparental Inheritance (Bivalvia: Unionida).</title>
        <authorList>
            <person name="Smith C.H."/>
        </authorList>
    </citation>
    <scope>NUCLEOTIDE SEQUENCE</scope>
    <source>
        <strain evidence="1">CHS0354</strain>
    </source>
</reference>
<reference evidence="1" key="2">
    <citation type="journal article" date="2021" name="Genome Biol. Evol.">
        <title>Developing a high-quality reference genome for a parasitic bivalve with doubly uniparental inheritance (Bivalvia: Unionida).</title>
        <authorList>
            <person name="Smith C.H."/>
        </authorList>
    </citation>
    <scope>NUCLEOTIDE SEQUENCE</scope>
    <source>
        <strain evidence="1">CHS0354</strain>
        <tissue evidence="1">Mantle</tissue>
    </source>
</reference>
<gene>
    <name evidence="1" type="ORF">CHS0354_009889</name>
</gene>
<dbReference type="Proteomes" id="UP001195483">
    <property type="component" value="Unassembled WGS sequence"/>
</dbReference>
<keyword evidence="2" id="KW-1185">Reference proteome</keyword>
<name>A0AAE0S4A4_9BIVA</name>